<keyword evidence="9 14" id="KW-0472">Membrane</keyword>
<comment type="caution">
    <text evidence="17">The sequence shown here is derived from an EMBL/GenBank/DDBJ whole genome shotgun (WGS) entry which is preliminary data.</text>
</comment>
<evidence type="ECO:0000256" key="7">
    <source>
        <dbReference type="ARBA" id="ARBA00022989"/>
    </source>
</evidence>
<keyword evidence="3 12" id="KW-0633">Potassium transport</keyword>
<sequence length="425" mass="48646">MAAQGEEVGQTLFMFAEQEPRAKKSRWRRMVAYVKNKTSCEKDDPELRRKALVTKTGYYRVHTTGLSEHKRRFLADIYISLIDMPWRYAIAILFNAFLFTFLFFAVLWWLIGHTNGDFENYGNANHTACLMGIQGFAGSILFSIETQTTIGYGFAYPNANCAGTLPLVYLQVVIGFFLETLMLGFIFVKVARPKYRAQTLLFSRHAVVCLENGEPCLQVRVGDLRKSHLLDASITAMVIRRHSTPEGAYYPLWQTEVEFEANGMGDKLILMWPVILTHRITPDSPLYDMRPADLSAQKLEIILFLTGTVESTGEVCQARTSYVPREILWGHRFERIEEYDLSHGRWHVDFTSFDDVVYCQNLRHSARELAKFKAEGGSKDDGKGDEEDRSDKVKGATGGAKVKIEKTITDNEYYQRAMRLFKDKK</sequence>
<dbReference type="InterPro" id="IPR013518">
    <property type="entry name" value="K_chnl_inward-rec_Kir_cyto"/>
</dbReference>
<evidence type="ECO:0000256" key="2">
    <source>
        <dbReference type="ARBA" id="ARBA00022448"/>
    </source>
</evidence>
<dbReference type="InterPro" id="IPR016449">
    <property type="entry name" value="K_chnl_inward-rec_Kir"/>
</dbReference>
<dbReference type="GO" id="GO:0034702">
    <property type="term" value="C:monoatomic ion channel complex"/>
    <property type="evidence" value="ECO:0007669"/>
    <property type="project" value="UniProtKB-KW"/>
</dbReference>
<dbReference type="PANTHER" id="PTHR11767">
    <property type="entry name" value="INWARD RECTIFIER POTASSIUM CHANNEL"/>
    <property type="match status" value="1"/>
</dbReference>
<feature type="domain" description="Potassium channel inwardly rectifying transmembrane" evidence="15">
    <location>
        <begin position="53"/>
        <end position="193"/>
    </location>
</feature>
<dbReference type="Gene3D" id="1.10.287.70">
    <property type="match status" value="1"/>
</dbReference>
<evidence type="ECO:0000256" key="11">
    <source>
        <dbReference type="PIRSR" id="PIRSR005465-1"/>
    </source>
</evidence>
<evidence type="ECO:0000256" key="14">
    <source>
        <dbReference type="SAM" id="Phobius"/>
    </source>
</evidence>
<evidence type="ECO:0000256" key="13">
    <source>
        <dbReference type="SAM" id="MobiDB-lite"/>
    </source>
</evidence>
<keyword evidence="10 12" id="KW-0407">Ion channel</keyword>
<feature type="domain" description="Inward rectifier potassium channel C-terminal" evidence="16">
    <location>
        <begin position="200"/>
        <end position="372"/>
    </location>
</feature>
<organism evidence="17 18">
    <name type="scientific">Littorina saxatilis</name>
    <dbReference type="NCBI Taxonomy" id="31220"/>
    <lineage>
        <taxon>Eukaryota</taxon>
        <taxon>Metazoa</taxon>
        <taxon>Spiralia</taxon>
        <taxon>Lophotrochozoa</taxon>
        <taxon>Mollusca</taxon>
        <taxon>Gastropoda</taxon>
        <taxon>Caenogastropoda</taxon>
        <taxon>Littorinimorpha</taxon>
        <taxon>Littorinoidea</taxon>
        <taxon>Littorinidae</taxon>
        <taxon>Littorina</taxon>
    </lineage>
</organism>
<dbReference type="PRINTS" id="PR01320">
    <property type="entry name" value="KIRCHANNEL"/>
</dbReference>
<evidence type="ECO:0000313" key="18">
    <source>
        <dbReference type="Proteomes" id="UP001374579"/>
    </source>
</evidence>
<feature type="transmembrane region" description="Helical" evidence="14">
    <location>
        <begin position="167"/>
        <end position="188"/>
    </location>
</feature>
<dbReference type="GO" id="GO:0005886">
    <property type="term" value="C:plasma membrane"/>
    <property type="evidence" value="ECO:0007669"/>
    <property type="project" value="TreeGrafter"/>
</dbReference>
<dbReference type="InterPro" id="IPR014756">
    <property type="entry name" value="Ig_E-set"/>
</dbReference>
<comment type="subcellular location">
    <subcellularLocation>
        <location evidence="1 12">Membrane</location>
        <topology evidence="1 12">Multi-pass membrane protein</topology>
    </subcellularLocation>
</comment>
<dbReference type="PIRSF" id="PIRSF005465">
    <property type="entry name" value="GIRK_kir"/>
    <property type="match status" value="1"/>
</dbReference>
<keyword evidence="8 12" id="KW-0406">Ion transport</keyword>
<dbReference type="GO" id="GO:0005242">
    <property type="term" value="F:inward rectifier potassium channel activity"/>
    <property type="evidence" value="ECO:0007669"/>
    <property type="project" value="InterPro"/>
</dbReference>
<keyword evidence="18" id="KW-1185">Reference proteome</keyword>
<keyword evidence="2 12" id="KW-0813">Transport</keyword>
<evidence type="ECO:0000256" key="5">
    <source>
        <dbReference type="ARBA" id="ARBA00022882"/>
    </source>
</evidence>
<feature type="transmembrane region" description="Helical" evidence="14">
    <location>
        <begin position="88"/>
        <end position="111"/>
    </location>
</feature>
<evidence type="ECO:0000256" key="12">
    <source>
        <dbReference type="RuleBase" id="RU003822"/>
    </source>
</evidence>
<dbReference type="InterPro" id="IPR040445">
    <property type="entry name" value="Kir_TM"/>
</dbReference>
<dbReference type="InterPro" id="IPR041647">
    <property type="entry name" value="IRK_C"/>
</dbReference>
<dbReference type="Pfam" id="PF01007">
    <property type="entry name" value="IRK"/>
    <property type="match status" value="1"/>
</dbReference>
<comment type="similarity">
    <text evidence="12">Belongs to the inward rectifier-type potassium channel (TC 1.A.2.1) family.</text>
</comment>
<keyword evidence="5 12" id="KW-0851">Voltage-gated channel</keyword>
<keyword evidence="7 14" id="KW-1133">Transmembrane helix</keyword>
<evidence type="ECO:0000256" key="9">
    <source>
        <dbReference type="ARBA" id="ARBA00023136"/>
    </source>
</evidence>
<evidence type="ECO:0000256" key="4">
    <source>
        <dbReference type="ARBA" id="ARBA00022692"/>
    </source>
</evidence>
<evidence type="ECO:0000313" key="17">
    <source>
        <dbReference type="EMBL" id="KAK7088175.1"/>
    </source>
</evidence>
<evidence type="ECO:0000256" key="6">
    <source>
        <dbReference type="ARBA" id="ARBA00022958"/>
    </source>
</evidence>
<dbReference type="GO" id="GO:0034765">
    <property type="term" value="P:regulation of monoatomic ion transmembrane transport"/>
    <property type="evidence" value="ECO:0007669"/>
    <property type="project" value="TreeGrafter"/>
</dbReference>
<feature type="site" description="Role in the control of polyamine-mediated channel gating and in the blocking by intracellular magnesium" evidence="11">
    <location>
        <position position="179"/>
    </location>
</feature>
<accession>A0AAN9FYS9</accession>
<protein>
    <submittedName>
        <fullName evidence="17">Uncharacterized protein</fullName>
    </submittedName>
</protein>
<dbReference type="Proteomes" id="UP001374579">
    <property type="component" value="Unassembled WGS sequence"/>
</dbReference>
<evidence type="ECO:0000259" key="15">
    <source>
        <dbReference type="Pfam" id="PF01007"/>
    </source>
</evidence>
<dbReference type="Pfam" id="PF17655">
    <property type="entry name" value="IRK_C"/>
    <property type="match status" value="1"/>
</dbReference>
<proteinExistence type="inferred from homology"/>
<keyword evidence="4 12" id="KW-0812">Transmembrane</keyword>
<dbReference type="GO" id="GO:1990573">
    <property type="term" value="P:potassium ion import across plasma membrane"/>
    <property type="evidence" value="ECO:0007669"/>
    <property type="project" value="TreeGrafter"/>
</dbReference>
<evidence type="ECO:0000256" key="1">
    <source>
        <dbReference type="ARBA" id="ARBA00004141"/>
    </source>
</evidence>
<evidence type="ECO:0000256" key="8">
    <source>
        <dbReference type="ARBA" id="ARBA00023065"/>
    </source>
</evidence>
<feature type="region of interest" description="Disordered" evidence="13">
    <location>
        <begin position="374"/>
        <end position="398"/>
    </location>
</feature>
<evidence type="ECO:0000259" key="16">
    <source>
        <dbReference type="Pfam" id="PF17655"/>
    </source>
</evidence>
<gene>
    <name evidence="17" type="ORF">V1264_022121</name>
</gene>
<dbReference type="SUPFAM" id="SSF81324">
    <property type="entry name" value="Voltage-gated potassium channels"/>
    <property type="match status" value="1"/>
</dbReference>
<keyword evidence="6 12" id="KW-0630">Potassium</keyword>
<evidence type="ECO:0000256" key="3">
    <source>
        <dbReference type="ARBA" id="ARBA00022538"/>
    </source>
</evidence>
<name>A0AAN9FYS9_9CAEN</name>
<reference evidence="17 18" key="1">
    <citation type="submission" date="2024-02" db="EMBL/GenBank/DDBJ databases">
        <title>Chromosome-scale genome assembly of the rough periwinkle Littorina saxatilis.</title>
        <authorList>
            <person name="De Jode A."/>
            <person name="Faria R."/>
            <person name="Formenti G."/>
            <person name="Sims Y."/>
            <person name="Smith T.P."/>
            <person name="Tracey A."/>
            <person name="Wood J.M.D."/>
            <person name="Zagrodzka Z.B."/>
            <person name="Johannesson K."/>
            <person name="Butlin R.K."/>
            <person name="Leder E.H."/>
        </authorList>
    </citation>
    <scope>NUCLEOTIDE SEQUENCE [LARGE SCALE GENOMIC DNA]</scope>
    <source>
        <strain evidence="17">Snail1</strain>
        <tissue evidence="17">Muscle</tissue>
    </source>
</reference>
<dbReference type="Gene3D" id="2.60.40.1400">
    <property type="entry name" value="G protein-activated inward rectifier potassium channel 1"/>
    <property type="match status" value="1"/>
</dbReference>
<evidence type="ECO:0000256" key="10">
    <source>
        <dbReference type="ARBA" id="ARBA00023303"/>
    </source>
</evidence>
<dbReference type="AlphaFoldDB" id="A0AAN9FYS9"/>
<dbReference type="SUPFAM" id="SSF81296">
    <property type="entry name" value="E set domains"/>
    <property type="match status" value="1"/>
</dbReference>
<dbReference type="PANTHER" id="PTHR11767:SF102">
    <property type="entry name" value="INWARDLY RECTIFYING POTASSIUM CHANNEL 1, ISOFORM F"/>
    <property type="match status" value="1"/>
</dbReference>
<dbReference type="EMBL" id="JBAMIC010004070">
    <property type="protein sequence ID" value="KAK7088175.1"/>
    <property type="molecule type" value="Genomic_DNA"/>
</dbReference>